<organism evidence="2 3">
    <name type="scientific">Leptospirillum ferriphilum</name>
    <dbReference type="NCBI Taxonomy" id="178606"/>
    <lineage>
        <taxon>Bacteria</taxon>
        <taxon>Pseudomonadati</taxon>
        <taxon>Nitrospirota</taxon>
        <taxon>Nitrospiria</taxon>
        <taxon>Nitrospirales</taxon>
        <taxon>Nitrospiraceae</taxon>
        <taxon>Leptospirillum</taxon>
    </lineage>
</organism>
<dbReference type="PATRIC" id="fig|178606.4.peg.2323"/>
<evidence type="ECO:0000256" key="1">
    <source>
        <dbReference type="SAM" id="Phobius"/>
    </source>
</evidence>
<keyword evidence="1" id="KW-1133">Transmembrane helix</keyword>
<sequence length="42" mass="4742">MNETRKKSFKNPVLLIIGLLILLLSGLYYVSSELPHFHAMGP</sequence>
<reference evidence="2 3" key="1">
    <citation type="submission" date="2014-06" db="EMBL/GenBank/DDBJ databases">
        <title>Draft genome sequence of iron oxidizing acidophile Leptospirillum ferriphilum DSM14647.</title>
        <authorList>
            <person name="Cardenas J.P."/>
            <person name="Lazcano M."/>
            <person name="Ossandon F.J."/>
            <person name="Corbett M."/>
            <person name="Holmes D.S."/>
            <person name="Watkin E."/>
        </authorList>
    </citation>
    <scope>NUCLEOTIDE SEQUENCE [LARGE SCALE GENOMIC DNA]</scope>
    <source>
        <strain evidence="2 3">DSM 14647</strain>
    </source>
</reference>
<dbReference type="EMBL" id="JPGK01000010">
    <property type="protein sequence ID" value="KGA92918.1"/>
    <property type="molecule type" value="Genomic_DNA"/>
</dbReference>
<accession>A0A094W630</accession>
<name>A0A094W630_9BACT</name>
<dbReference type="AlphaFoldDB" id="A0A094W630"/>
<proteinExistence type="predicted"/>
<keyword evidence="1" id="KW-0472">Membrane</keyword>
<comment type="caution">
    <text evidence="2">The sequence shown here is derived from an EMBL/GenBank/DDBJ whole genome shotgun (WGS) entry which is preliminary data.</text>
</comment>
<dbReference type="Proteomes" id="UP000029452">
    <property type="component" value="Unassembled WGS sequence"/>
</dbReference>
<evidence type="ECO:0000313" key="3">
    <source>
        <dbReference type="Proteomes" id="UP000029452"/>
    </source>
</evidence>
<keyword evidence="1" id="KW-0812">Transmembrane</keyword>
<feature type="transmembrane region" description="Helical" evidence="1">
    <location>
        <begin position="12"/>
        <end position="30"/>
    </location>
</feature>
<gene>
    <name evidence="2" type="ORF">LptCag_1295</name>
</gene>
<evidence type="ECO:0000313" key="2">
    <source>
        <dbReference type="EMBL" id="KGA92918.1"/>
    </source>
</evidence>
<protein>
    <submittedName>
        <fullName evidence="2">Uncharacterized protein</fullName>
    </submittedName>
</protein>